<proteinExistence type="predicted"/>
<protein>
    <submittedName>
        <fullName evidence="2">Glycylpeptide N-tetradecanoyltransferase</fullName>
    </submittedName>
</protein>
<organism evidence="1 2">
    <name type="scientific">Caenorhabditis tropicalis</name>
    <dbReference type="NCBI Taxonomy" id="1561998"/>
    <lineage>
        <taxon>Eukaryota</taxon>
        <taxon>Metazoa</taxon>
        <taxon>Ecdysozoa</taxon>
        <taxon>Nematoda</taxon>
        <taxon>Chromadorea</taxon>
        <taxon>Rhabditida</taxon>
        <taxon>Rhabditina</taxon>
        <taxon>Rhabditomorpha</taxon>
        <taxon>Rhabditoidea</taxon>
        <taxon>Rhabditidae</taxon>
        <taxon>Peloderinae</taxon>
        <taxon>Caenorhabditis</taxon>
    </lineage>
</organism>
<name>A0A1I7URW2_9PELO</name>
<sequence length="275" mass="31169">MESADEIFQFLTAKSTVITSTNEETRKELKADSGGIPTKVIQSCKPSPIGSTMNMSTCSSIDSSDSEEEVVPKKRCVRNVATQIVTDVPKKMPELTRVIPLRPSYSVYLITHNQDNYPTDVEAPEFPQVIQEPYDGLPICLDDIELPLLRTIADAYYENRRRDALGKYVYSDKYKLVWHATPVEGFGDQETQYTVPFTVNKTDFLLRGNSHCVPVDTMCKTLEYALRRGQSFDDLTNFLNENVSIFLQNKILTFFSGSILFNQTFDEAPMAKEQK</sequence>
<keyword evidence="1" id="KW-1185">Reference proteome</keyword>
<evidence type="ECO:0000313" key="1">
    <source>
        <dbReference type="Proteomes" id="UP000095282"/>
    </source>
</evidence>
<dbReference type="WBParaSite" id="Csp11.Scaffold630.g18726.t1">
    <property type="protein sequence ID" value="Csp11.Scaffold630.g18726.t1"/>
    <property type="gene ID" value="Csp11.Scaffold630.g18726"/>
</dbReference>
<accession>A0A1I7URW2</accession>
<evidence type="ECO:0000313" key="2">
    <source>
        <dbReference type="WBParaSite" id="Csp11.Scaffold630.g18726.t1"/>
    </source>
</evidence>
<dbReference type="Proteomes" id="UP000095282">
    <property type="component" value="Unplaced"/>
</dbReference>
<dbReference type="eggNOG" id="ENOG502THSD">
    <property type="taxonomic scope" value="Eukaryota"/>
</dbReference>
<dbReference type="AlphaFoldDB" id="A0A1I7URW2"/>
<reference evidence="2" key="1">
    <citation type="submission" date="2016-11" db="UniProtKB">
        <authorList>
            <consortium name="WormBaseParasite"/>
        </authorList>
    </citation>
    <scope>IDENTIFICATION</scope>
</reference>